<dbReference type="AlphaFoldDB" id="A0A1W1C5R0"/>
<reference evidence="1" key="1">
    <citation type="submission" date="2016-10" db="EMBL/GenBank/DDBJ databases">
        <authorList>
            <person name="de Groot N.N."/>
        </authorList>
    </citation>
    <scope>NUCLEOTIDE SEQUENCE</scope>
</reference>
<evidence type="ECO:0000313" key="1">
    <source>
        <dbReference type="EMBL" id="SFV61057.1"/>
    </source>
</evidence>
<gene>
    <name evidence="1" type="ORF">MNB_SV-10-1124</name>
</gene>
<protein>
    <submittedName>
        <fullName evidence="1">Uncharacterized protein</fullName>
    </submittedName>
</protein>
<sequence length="169" mass="19782">MCDFNTLSDEEKQHYHELLFDAAEKFGGRNFFLHLIEAIRETKPHSLTAANREFSFELGTVKWNKVIFNDKLQLLQKARINESKQNNLLPSKEEKGYKKVLNLVRTLKPIVFHVKPARKEEGPGFFFQPFERVDDETTKLNPLFDALFFCSIETVKKILNYTPKSRDAE</sequence>
<name>A0A1W1C5R0_9ZZZZ</name>
<organism evidence="1">
    <name type="scientific">hydrothermal vent metagenome</name>
    <dbReference type="NCBI Taxonomy" id="652676"/>
    <lineage>
        <taxon>unclassified sequences</taxon>
        <taxon>metagenomes</taxon>
        <taxon>ecological metagenomes</taxon>
    </lineage>
</organism>
<dbReference type="EMBL" id="FPHL01000024">
    <property type="protein sequence ID" value="SFV61057.1"/>
    <property type="molecule type" value="Genomic_DNA"/>
</dbReference>
<accession>A0A1W1C5R0</accession>
<proteinExistence type="predicted"/>